<comment type="caution">
    <text evidence="2">The sequence shown here is derived from an EMBL/GenBank/DDBJ whole genome shotgun (WGS) entry which is preliminary data.</text>
</comment>
<accession>A0ABN0WYP6</accession>
<dbReference type="EMBL" id="BAAAEI010000006">
    <property type="protein sequence ID" value="GAA0350414.1"/>
    <property type="molecule type" value="Genomic_DNA"/>
</dbReference>
<dbReference type="Pfam" id="PF01963">
    <property type="entry name" value="TraB_PrgY_gumN"/>
    <property type="match status" value="1"/>
</dbReference>
<evidence type="ECO:0000256" key="1">
    <source>
        <dbReference type="SAM" id="SignalP"/>
    </source>
</evidence>
<feature type="chain" id="PRO_5045986988" evidence="1">
    <location>
        <begin position="18"/>
        <end position="283"/>
    </location>
</feature>
<keyword evidence="1" id="KW-0732">Signal</keyword>
<gene>
    <name evidence="2" type="ORF">GCM10009092_13500</name>
</gene>
<dbReference type="Proteomes" id="UP001501757">
    <property type="component" value="Unassembled WGS sequence"/>
</dbReference>
<keyword evidence="3" id="KW-1185">Reference proteome</keyword>
<name>A0ABN0WYP6_9ALTE</name>
<organism evidence="2 3">
    <name type="scientific">Bowmanella denitrificans</name>
    <dbReference type="NCBI Taxonomy" id="366582"/>
    <lineage>
        <taxon>Bacteria</taxon>
        <taxon>Pseudomonadati</taxon>
        <taxon>Pseudomonadota</taxon>
        <taxon>Gammaproteobacteria</taxon>
        <taxon>Alteromonadales</taxon>
        <taxon>Alteromonadaceae</taxon>
        <taxon>Bowmanella</taxon>
    </lineage>
</organism>
<dbReference type="InterPro" id="IPR002816">
    <property type="entry name" value="TraB/PrgY/GumN_fam"/>
</dbReference>
<dbReference type="PANTHER" id="PTHR40590">
    <property type="entry name" value="CYTOPLASMIC PROTEIN-RELATED"/>
    <property type="match status" value="1"/>
</dbReference>
<dbReference type="CDD" id="cd14789">
    <property type="entry name" value="Tiki"/>
    <property type="match status" value="1"/>
</dbReference>
<protein>
    <submittedName>
        <fullName evidence="2">TraB/GumN family protein</fullName>
    </submittedName>
</protein>
<evidence type="ECO:0000313" key="3">
    <source>
        <dbReference type="Proteomes" id="UP001501757"/>
    </source>
</evidence>
<sequence length="283" mass="31421">MKHWLLLLCCLSSLCQADGAVWRVSKAGSQLYLGGTLHLLSKTDYPLPDGFDQAYQNAAKVVLETDIRLMQEPAFMQQIMALMTLPAGQSLADKLSPATFTKLHDYLQAHGMQAKPLMGYKAAMLALILTKLEMQKLGLDQLGVDSHYLLKASEDGKALGFLETPEQQMGYLADMGAGQEDELVLYTLEDMQSLPDMLTKLRHAWREADIKALEKEGIQPMLESHPALYTSLLKTRNDNWLPQLVKMLQDKEVELVLVGALHLVGPDGLLAQLAAQGYQLEKL</sequence>
<dbReference type="InterPro" id="IPR047111">
    <property type="entry name" value="YbaP-like"/>
</dbReference>
<evidence type="ECO:0000313" key="2">
    <source>
        <dbReference type="EMBL" id="GAA0350414.1"/>
    </source>
</evidence>
<feature type="signal peptide" evidence="1">
    <location>
        <begin position="1"/>
        <end position="17"/>
    </location>
</feature>
<reference evidence="2 3" key="1">
    <citation type="journal article" date="2019" name="Int. J. Syst. Evol. Microbiol.">
        <title>The Global Catalogue of Microorganisms (GCM) 10K type strain sequencing project: providing services to taxonomists for standard genome sequencing and annotation.</title>
        <authorList>
            <consortium name="The Broad Institute Genomics Platform"/>
            <consortium name="The Broad Institute Genome Sequencing Center for Infectious Disease"/>
            <person name="Wu L."/>
            <person name="Ma J."/>
        </authorList>
    </citation>
    <scope>NUCLEOTIDE SEQUENCE [LARGE SCALE GENOMIC DNA]</scope>
    <source>
        <strain evidence="2 3">JCM 13378</strain>
    </source>
</reference>
<dbReference type="PANTHER" id="PTHR40590:SF1">
    <property type="entry name" value="CYTOPLASMIC PROTEIN"/>
    <property type="match status" value="1"/>
</dbReference>
<proteinExistence type="predicted"/>
<dbReference type="RefSeq" id="WP_343843292.1">
    <property type="nucleotide sequence ID" value="NZ_BAAAEI010000006.1"/>
</dbReference>